<dbReference type="GO" id="GO:0002250">
    <property type="term" value="P:adaptive immune response"/>
    <property type="evidence" value="ECO:0007669"/>
    <property type="project" value="UniProtKB-KW"/>
</dbReference>
<evidence type="ECO:0000256" key="3">
    <source>
        <dbReference type="ARBA" id="ARBA00023170"/>
    </source>
</evidence>
<feature type="chain" id="PRO_5003456069" description="Ig-like domain-containing protein" evidence="6">
    <location>
        <begin position="21"/>
        <end position="130"/>
    </location>
</feature>
<evidence type="ECO:0000313" key="8">
    <source>
        <dbReference type="Ensembl" id="ENSLAFP00000020630.1"/>
    </source>
</evidence>
<protein>
    <recommendedName>
        <fullName evidence="7">Ig-like domain-containing protein</fullName>
    </recommendedName>
</protein>
<dbReference type="AlphaFoldDB" id="G3TYH2"/>
<accession>G3TYH2</accession>
<dbReference type="Gene3D" id="2.60.40.10">
    <property type="entry name" value="Immunoglobulins"/>
    <property type="match status" value="1"/>
</dbReference>
<evidence type="ECO:0000256" key="5">
    <source>
        <dbReference type="ARBA" id="ARBA00043266"/>
    </source>
</evidence>
<evidence type="ECO:0000259" key="7">
    <source>
        <dbReference type="PROSITE" id="PS50835"/>
    </source>
</evidence>
<dbReference type="GeneTree" id="ENSGT00940000153073"/>
<dbReference type="InterPro" id="IPR007110">
    <property type="entry name" value="Ig-like_dom"/>
</dbReference>
<keyword evidence="5" id="KW-1279">T cell receptor</keyword>
<proteinExistence type="predicted"/>
<evidence type="ECO:0000256" key="6">
    <source>
        <dbReference type="SAM" id="SignalP"/>
    </source>
</evidence>
<name>G3TYH2_LOXAF</name>
<dbReference type="PROSITE" id="PS50835">
    <property type="entry name" value="IG_LIKE"/>
    <property type="match status" value="1"/>
</dbReference>
<feature type="domain" description="Ig-like" evidence="7">
    <location>
        <begin position="15"/>
        <end position="126"/>
    </location>
</feature>
<evidence type="ECO:0000313" key="9">
    <source>
        <dbReference type="Proteomes" id="UP000007646"/>
    </source>
</evidence>
<dbReference type="Pfam" id="PF07686">
    <property type="entry name" value="V-set"/>
    <property type="match status" value="1"/>
</dbReference>
<dbReference type="STRING" id="9785.ENSLAFP00000020630"/>
<keyword evidence="1 6" id="KW-0732">Signal</keyword>
<reference evidence="8" key="3">
    <citation type="submission" date="2025-09" db="UniProtKB">
        <authorList>
            <consortium name="Ensembl"/>
        </authorList>
    </citation>
    <scope>IDENTIFICATION</scope>
    <source>
        <strain evidence="8">Isolate ISIS603380</strain>
    </source>
</reference>
<dbReference type="InParanoid" id="G3TYH2"/>
<keyword evidence="5" id="KW-0391">Immunity</keyword>
<dbReference type="Proteomes" id="UP000007646">
    <property type="component" value="Unassembled WGS sequence"/>
</dbReference>
<dbReference type="InterPro" id="IPR036179">
    <property type="entry name" value="Ig-like_dom_sf"/>
</dbReference>
<evidence type="ECO:0000256" key="4">
    <source>
        <dbReference type="ARBA" id="ARBA00023319"/>
    </source>
</evidence>
<reference evidence="8 9" key="1">
    <citation type="submission" date="2009-06" db="EMBL/GenBank/DDBJ databases">
        <title>The Genome Sequence of Loxodonta africana (African elephant).</title>
        <authorList>
            <person name="Di Palma F."/>
            <person name="Heiman D."/>
            <person name="Young S."/>
            <person name="Johnson J."/>
            <person name="Lander E.S."/>
            <person name="Lindblad-Toh K."/>
        </authorList>
    </citation>
    <scope>NUCLEOTIDE SEQUENCE [LARGE SCALE GENOMIC DNA]</scope>
    <source>
        <strain evidence="8 9">Isolate ISIS603380</strain>
    </source>
</reference>
<sequence>MTLVLILMLGVLLSPRGTGAQLVTQPDIHVPVSEGAHLMLRCNYSSSVPPTLFWYIQSPNEDLQVLLKYMSGNMLVSGIKGFEAEFRRMENSFHLRKPSAHWRDSAQYFCALSDRVPGAAGDSGILIFQL</sequence>
<reference evidence="8" key="2">
    <citation type="submission" date="2025-08" db="UniProtKB">
        <authorList>
            <consortium name="Ensembl"/>
        </authorList>
    </citation>
    <scope>IDENTIFICATION</scope>
    <source>
        <strain evidence="8">Isolate ISIS603380</strain>
    </source>
</reference>
<keyword evidence="4" id="KW-0393">Immunoglobulin domain</keyword>
<organism evidence="8 9">
    <name type="scientific">Loxodonta africana</name>
    <name type="common">African elephant</name>
    <dbReference type="NCBI Taxonomy" id="9785"/>
    <lineage>
        <taxon>Eukaryota</taxon>
        <taxon>Metazoa</taxon>
        <taxon>Chordata</taxon>
        <taxon>Craniata</taxon>
        <taxon>Vertebrata</taxon>
        <taxon>Euteleostomi</taxon>
        <taxon>Mammalia</taxon>
        <taxon>Eutheria</taxon>
        <taxon>Afrotheria</taxon>
        <taxon>Proboscidea</taxon>
        <taxon>Elephantidae</taxon>
        <taxon>Loxodonta</taxon>
    </lineage>
</organism>
<evidence type="ECO:0000256" key="1">
    <source>
        <dbReference type="ARBA" id="ARBA00022729"/>
    </source>
</evidence>
<dbReference type="PANTHER" id="PTHR19367">
    <property type="entry name" value="T-CELL RECEPTOR ALPHA CHAIN V REGION"/>
    <property type="match status" value="1"/>
</dbReference>
<evidence type="ECO:0000256" key="2">
    <source>
        <dbReference type="ARBA" id="ARBA00023130"/>
    </source>
</evidence>
<dbReference type="eggNOG" id="ENOG502S9QH">
    <property type="taxonomic scope" value="Eukaryota"/>
</dbReference>
<dbReference type="HOGENOM" id="CLU_077975_8_0_1"/>
<keyword evidence="2" id="KW-1064">Adaptive immunity</keyword>
<dbReference type="GO" id="GO:0042101">
    <property type="term" value="C:T cell receptor complex"/>
    <property type="evidence" value="ECO:0007669"/>
    <property type="project" value="UniProtKB-KW"/>
</dbReference>
<dbReference type="InterPro" id="IPR051287">
    <property type="entry name" value="TCR_variable_region"/>
</dbReference>
<keyword evidence="3" id="KW-0675">Receptor</keyword>
<keyword evidence="9" id="KW-1185">Reference proteome</keyword>
<dbReference type="SUPFAM" id="SSF48726">
    <property type="entry name" value="Immunoglobulin"/>
    <property type="match status" value="1"/>
</dbReference>
<dbReference type="PANTHER" id="PTHR19367:SF24">
    <property type="entry name" value="T CELL RECEPTOR ALPHA VARIABLE 8-4"/>
    <property type="match status" value="1"/>
</dbReference>
<feature type="signal peptide" evidence="6">
    <location>
        <begin position="1"/>
        <end position="20"/>
    </location>
</feature>
<dbReference type="Ensembl" id="ENSLAFT00000029190.1">
    <property type="protein sequence ID" value="ENSLAFP00000020630.1"/>
    <property type="gene ID" value="ENSLAFG00000032770.1"/>
</dbReference>
<dbReference type="OMA" id="HHVILSE"/>
<dbReference type="InterPro" id="IPR013106">
    <property type="entry name" value="Ig_V-set"/>
</dbReference>
<dbReference type="InterPro" id="IPR013783">
    <property type="entry name" value="Ig-like_fold"/>
</dbReference>